<sequence>MKKDIDIPQVKDVFVAAVREKHEEYGSLDWNAYLINDRAEAIEGVLIVSKGYDGTKETSTMRHSITTLPPKSFAKVEFLQDDVLQLNNEFSVSFFAEGKMFHKKFVFRKNSINEKALQDLPVMPKKGVLLK</sequence>
<reference evidence="1" key="1">
    <citation type="submission" date="2021-02" db="EMBL/GenBank/DDBJ databases">
        <title>Salinimicrobium sp. nov. isolated from seawater in Tongyeong, Republic of Korea.</title>
        <authorList>
            <person name="Lee S.-J."/>
        </authorList>
    </citation>
    <scope>NUCLEOTIDE SEQUENCE</scope>
    <source>
        <strain evidence="1">HN-2-9-2</strain>
    </source>
</reference>
<gene>
    <name evidence="1" type="ORF">JRG66_08200</name>
</gene>
<accession>A0ABY6NMG9</accession>
<dbReference type="Proteomes" id="UP001163981">
    <property type="component" value="Chromosome"/>
</dbReference>
<evidence type="ECO:0000313" key="2">
    <source>
        <dbReference type="Proteomes" id="UP001163981"/>
    </source>
</evidence>
<dbReference type="EMBL" id="CP069620">
    <property type="protein sequence ID" value="UZH53994.1"/>
    <property type="molecule type" value="Genomic_DNA"/>
</dbReference>
<evidence type="ECO:0008006" key="3">
    <source>
        <dbReference type="Google" id="ProtNLM"/>
    </source>
</evidence>
<organism evidence="1 2">
    <name type="scientific">Salinimicrobium tongyeongense</name>
    <dbReference type="NCBI Taxonomy" id="2809707"/>
    <lineage>
        <taxon>Bacteria</taxon>
        <taxon>Pseudomonadati</taxon>
        <taxon>Bacteroidota</taxon>
        <taxon>Flavobacteriia</taxon>
        <taxon>Flavobacteriales</taxon>
        <taxon>Flavobacteriaceae</taxon>
        <taxon>Salinimicrobium</taxon>
    </lineage>
</organism>
<proteinExistence type="predicted"/>
<protein>
    <recommendedName>
        <fullName evidence="3">Phenylalanyl-tRNA synthetase subunit alpha</fullName>
    </recommendedName>
</protein>
<dbReference type="RefSeq" id="WP_265162291.1">
    <property type="nucleotide sequence ID" value="NZ_CP069620.1"/>
</dbReference>
<name>A0ABY6NMG9_9FLAO</name>
<evidence type="ECO:0000313" key="1">
    <source>
        <dbReference type="EMBL" id="UZH53994.1"/>
    </source>
</evidence>
<keyword evidence="2" id="KW-1185">Reference proteome</keyword>